<evidence type="ECO:0000313" key="2">
    <source>
        <dbReference type="Proteomes" id="UP000515125"/>
    </source>
</evidence>
<dbReference type="SUPFAM" id="SSF52402">
    <property type="entry name" value="Adenine nucleotide alpha hydrolases-like"/>
    <property type="match status" value="1"/>
</dbReference>
<protein>
    <submittedName>
        <fullName evidence="3">Uncharacterized protein LOC34619545</fullName>
    </submittedName>
</protein>
<dbReference type="InterPro" id="IPR014729">
    <property type="entry name" value="Rossmann-like_a/b/a_fold"/>
</dbReference>
<dbReference type="PANTHER" id="PTHR31964:SF113">
    <property type="entry name" value="USPA DOMAIN-CONTAINING PROTEIN"/>
    <property type="match status" value="1"/>
</dbReference>
<evidence type="ECO:0000259" key="1">
    <source>
        <dbReference type="Pfam" id="PF00582"/>
    </source>
</evidence>
<gene>
    <name evidence="3" type="primary">LOC34619545</name>
</gene>
<accession>A0A6P6RTZ4</accession>
<reference evidence="3" key="1">
    <citation type="submission" date="2025-08" db="UniProtKB">
        <authorList>
            <consortium name="RefSeq"/>
        </authorList>
    </citation>
    <scope>IDENTIFICATION</scope>
</reference>
<evidence type="ECO:0000313" key="3">
    <source>
        <dbReference type="RefSeq" id="XP_026191296.1"/>
    </source>
</evidence>
<dbReference type="PANTHER" id="PTHR31964">
    <property type="entry name" value="ADENINE NUCLEOTIDE ALPHA HYDROLASES-LIKE SUPERFAMILY PROTEIN"/>
    <property type="match status" value="1"/>
</dbReference>
<dbReference type="Pfam" id="PF00582">
    <property type="entry name" value="Usp"/>
    <property type="match status" value="1"/>
</dbReference>
<name>A0A6P6RTZ4_9EIME</name>
<organism evidence="2 3">
    <name type="scientific">Cyclospora cayetanensis</name>
    <dbReference type="NCBI Taxonomy" id="88456"/>
    <lineage>
        <taxon>Eukaryota</taxon>
        <taxon>Sar</taxon>
        <taxon>Alveolata</taxon>
        <taxon>Apicomplexa</taxon>
        <taxon>Conoidasida</taxon>
        <taxon>Coccidia</taxon>
        <taxon>Eucoccidiorida</taxon>
        <taxon>Eimeriorina</taxon>
        <taxon>Eimeriidae</taxon>
        <taxon>Cyclospora</taxon>
    </lineage>
</organism>
<dbReference type="RefSeq" id="XP_026191296.1">
    <property type="nucleotide sequence ID" value="XM_026335511.1"/>
</dbReference>
<keyword evidence="2" id="KW-1185">Reference proteome</keyword>
<dbReference type="GeneID" id="34619545"/>
<dbReference type="OrthoDB" id="329185at2759"/>
<dbReference type="Gene3D" id="3.40.50.620">
    <property type="entry name" value="HUPs"/>
    <property type="match status" value="1"/>
</dbReference>
<dbReference type="Proteomes" id="UP000515125">
    <property type="component" value="Unplaced"/>
</dbReference>
<sequence>MARSDAQEIVQSPATVLPSHRSSFSSLDGYATAPAAATGNHGGGWCSRSDRTPCGQVTDPLASPMACRLLPVQGCPAVTVAAAVAAAPLNCTCAECCLATKGFQCDQKEQQYIAQLFSCCDTSTVDALLLALLARITSEHPQLLQEKFLRVLTGTEEKVVSRIRGFWAAFDTASVPAVAQGTVELFKFRVEQGAVATEAAITASGHCLDASGMSEVDFNAEARKPHLQLSESHSAGTMHHLLQQQEHLACIGNGSSMNDKDGCCMQRIVVIGLQCRSSNKDVRLLRWARRHLLRPNDIAVLVSCWEFARDPKYVRVPGMILSATSAAGAYNRQQQHQVQQRMRSLAGSALKGLHVYCLAVPISSTNKTSVGDLLCRVSRELHADAILLGARSHWHLTRMLFGSVAGYARAHANCPVLQCSNT</sequence>
<dbReference type="InterPro" id="IPR006016">
    <property type="entry name" value="UspA"/>
</dbReference>
<dbReference type="AlphaFoldDB" id="A0A6P6RTZ4"/>
<proteinExistence type="predicted"/>
<feature type="domain" description="UspA" evidence="1">
    <location>
        <begin position="276"/>
        <end position="417"/>
    </location>
</feature>